<dbReference type="Proteomes" id="UP000299102">
    <property type="component" value="Unassembled WGS sequence"/>
</dbReference>
<accession>A0A4C1XRJ9</accession>
<reference evidence="1 2" key="1">
    <citation type="journal article" date="2019" name="Commun. Biol.">
        <title>The bagworm genome reveals a unique fibroin gene that provides high tensile strength.</title>
        <authorList>
            <person name="Kono N."/>
            <person name="Nakamura H."/>
            <person name="Ohtoshi R."/>
            <person name="Tomita M."/>
            <person name="Numata K."/>
            <person name="Arakawa K."/>
        </authorList>
    </citation>
    <scope>NUCLEOTIDE SEQUENCE [LARGE SCALE GENOMIC DNA]</scope>
</reference>
<name>A0A4C1XRJ9_EUMVA</name>
<gene>
    <name evidence="1" type="ORF">EVAR_47832_1</name>
</gene>
<dbReference type="OrthoDB" id="8123886at2759"/>
<evidence type="ECO:0000313" key="1">
    <source>
        <dbReference type="EMBL" id="GBP66576.1"/>
    </source>
</evidence>
<proteinExistence type="predicted"/>
<sequence length="104" mass="11562">MPDQCLHIGAAHPTGVRSDIFGEIERFRRLYVSHNRTTSGLRPCCVKRLGDHGITACTRDKDTNGPPAYVLYELVGYTANYLGCPRVPKRKSILNNNKKAPPPV</sequence>
<keyword evidence="2" id="KW-1185">Reference proteome</keyword>
<protein>
    <submittedName>
        <fullName evidence="1">Uncharacterized protein</fullName>
    </submittedName>
</protein>
<comment type="caution">
    <text evidence="1">The sequence shown here is derived from an EMBL/GenBank/DDBJ whole genome shotgun (WGS) entry which is preliminary data.</text>
</comment>
<dbReference type="AlphaFoldDB" id="A0A4C1XRJ9"/>
<dbReference type="EMBL" id="BGZK01000962">
    <property type="protein sequence ID" value="GBP66576.1"/>
    <property type="molecule type" value="Genomic_DNA"/>
</dbReference>
<organism evidence="1 2">
    <name type="scientific">Eumeta variegata</name>
    <name type="common">Bagworm moth</name>
    <name type="synonym">Eumeta japonica</name>
    <dbReference type="NCBI Taxonomy" id="151549"/>
    <lineage>
        <taxon>Eukaryota</taxon>
        <taxon>Metazoa</taxon>
        <taxon>Ecdysozoa</taxon>
        <taxon>Arthropoda</taxon>
        <taxon>Hexapoda</taxon>
        <taxon>Insecta</taxon>
        <taxon>Pterygota</taxon>
        <taxon>Neoptera</taxon>
        <taxon>Endopterygota</taxon>
        <taxon>Lepidoptera</taxon>
        <taxon>Glossata</taxon>
        <taxon>Ditrysia</taxon>
        <taxon>Tineoidea</taxon>
        <taxon>Psychidae</taxon>
        <taxon>Oiketicinae</taxon>
        <taxon>Eumeta</taxon>
    </lineage>
</organism>
<evidence type="ECO:0000313" key="2">
    <source>
        <dbReference type="Proteomes" id="UP000299102"/>
    </source>
</evidence>